<dbReference type="EMBL" id="JWIN03000020">
    <property type="protein sequence ID" value="KAB1262013.1"/>
    <property type="molecule type" value="Genomic_DNA"/>
</dbReference>
<evidence type="ECO:0000259" key="11">
    <source>
        <dbReference type="SMART" id="SM00921"/>
    </source>
</evidence>
<evidence type="ECO:0000313" key="13">
    <source>
        <dbReference type="Proteomes" id="UP000299084"/>
    </source>
</evidence>
<reference evidence="12 13" key="1">
    <citation type="journal article" date="2019" name="Mol. Ecol. Resour.">
        <title>Improving Illumina assemblies with Hi-C and long reads: an example with the North African dromedary.</title>
        <authorList>
            <person name="Elbers J.P."/>
            <person name="Rogers M.F."/>
            <person name="Perelman P.L."/>
            <person name="Proskuryakova A.A."/>
            <person name="Serdyukova N.A."/>
            <person name="Johnson W.E."/>
            <person name="Horin P."/>
            <person name="Corander J."/>
            <person name="Murphy D."/>
            <person name="Burger P.A."/>
        </authorList>
    </citation>
    <scope>NUCLEOTIDE SEQUENCE [LARGE SCALE GENOMIC DNA]</scope>
    <source>
        <strain evidence="12">Drom800</strain>
        <tissue evidence="12">Blood</tissue>
    </source>
</reference>
<evidence type="ECO:0000256" key="3">
    <source>
        <dbReference type="ARBA" id="ARBA00022859"/>
    </source>
</evidence>
<keyword evidence="4 10" id="KW-1133">Transmembrane helix</keyword>
<dbReference type="GO" id="GO:0042613">
    <property type="term" value="C:MHC class II protein complex"/>
    <property type="evidence" value="ECO:0007669"/>
    <property type="project" value="UniProtKB-KW"/>
</dbReference>
<keyword evidence="5" id="KW-1064">Adaptive immunity</keyword>
<comment type="subcellular location">
    <subcellularLocation>
        <location evidence="1">Membrane</location>
        <topology evidence="1">Single-pass type I membrane protein</topology>
    </subcellularLocation>
</comment>
<evidence type="ECO:0000256" key="4">
    <source>
        <dbReference type="ARBA" id="ARBA00022989"/>
    </source>
</evidence>
<organism evidence="12 13">
    <name type="scientific">Camelus dromedarius</name>
    <name type="common">Dromedary</name>
    <name type="synonym">Arabian camel</name>
    <dbReference type="NCBI Taxonomy" id="9838"/>
    <lineage>
        <taxon>Eukaryota</taxon>
        <taxon>Metazoa</taxon>
        <taxon>Chordata</taxon>
        <taxon>Craniata</taxon>
        <taxon>Vertebrata</taxon>
        <taxon>Euteleostomi</taxon>
        <taxon>Mammalia</taxon>
        <taxon>Eutheria</taxon>
        <taxon>Laurasiatheria</taxon>
        <taxon>Artiodactyla</taxon>
        <taxon>Tylopoda</taxon>
        <taxon>Camelidae</taxon>
        <taxon>Camelus</taxon>
    </lineage>
</organism>
<feature type="transmembrane region" description="Helical" evidence="10">
    <location>
        <begin position="22"/>
        <end position="50"/>
    </location>
</feature>
<keyword evidence="2 10" id="KW-0812">Transmembrane</keyword>
<dbReference type="AlphaFoldDB" id="A0A5N4CT45"/>
<dbReference type="STRING" id="9838.ENSCDRP00005031405"/>
<comment type="caution">
    <text evidence="12">The sequence shown here is derived from an EMBL/GenBank/DDBJ whole genome shotgun (WGS) entry which is preliminary data.</text>
</comment>
<keyword evidence="13" id="KW-1185">Reference proteome</keyword>
<dbReference type="PANTHER" id="PTHR19944:SF99">
    <property type="entry name" value="HLA CLASS II HISTOCOMPATIBILITY ANTIGEN, DRB1 BETA CHAIN"/>
    <property type="match status" value="1"/>
</dbReference>
<dbReference type="Pfam" id="PF00969">
    <property type="entry name" value="MHC_II_beta"/>
    <property type="match status" value="1"/>
</dbReference>
<evidence type="ECO:0000256" key="5">
    <source>
        <dbReference type="ARBA" id="ARBA00023130"/>
    </source>
</evidence>
<dbReference type="GO" id="GO:0002504">
    <property type="term" value="P:antigen processing and presentation of peptide or polysaccharide antigen via MHC class II"/>
    <property type="evidence" value="ECO:0007669"/>
    <property type="project" value="UniProtKB-KW"/>
</dbReference>
<keyword evidence="9" id="KW-0491">MHC II</keyword>
<dbReference type="InterPro" id="IPR011162">
    <property type="entry name" value="MHC_I/II-like_Ag-recog"/>
</dbReference>
<evidence type="ECO:0000256" key="7">
    <source>
        <dbReference type="ARBA" id="ARBA00023157"/>
    </source>
</evidence>
<proteinExistence type="predicted"/>
<gene>
    <name evidence="12" type="ORF">Cadr_000022036</name>
</gene>
<evidence type="ECO:0000256" key="6">
    <source>
        <dbReference type="ARBA" id="ARBA00023136"/>
    </source>
</evidence>
<dbReference type="SMART" id="SM00921">
    <property type="entry name" value="MHC_II_beta"/>
    <property type="match status" value="1"/>
</dbReference>
<keyword evidence="7" id="KW-1015">Disulfide bond</keyword>
<evidence type="ECO:0000256" key="1">
    <source>
        <dbReference type="ARBA" id="ARBA00004479"/>
    </source>
</evidence>
<protein>
    <submittedName>
        <fullName evidence="12">HLA class II histocompatibility antigen</fullName>
    </submittedName>
</protein>
<dbReference type="InterPro" id="IPR050160">
    <property type="entry name" value="MHC/Immunoglobulin"/>
</dbReference>
<evidence type="ECO:0000256" key="9">
    <source>
        <dbReference type="ARBA" id="ARBA00023182"/>
    </source>
</evidence>
<name>A0A5N4CT45_CAMDR</name>
<dbReference type="FunFam" id="3.10.320.10:FF:000001">
    <property type="entry name" value="HLA class II histocompatibility antigen, DRB1-1 beta chain"/>
    <property type="match status" value="1"/>
</dbReference>
<accession>A0A5N4CT45</accession>
<evidence type="ECO:0000256" key="2">
    <source>
        <dbReference type="ARBA" id="ARBA00022692"/>
    </source>
</evidence>
<dbReference type="GO" id="GO:0002250">
    <property type="term" value="P:adaptive immune response"/>
    <property type="evidence" value="ECO:0007669"/>
    <property type="project" value="UniProtKB-KW"/>
</dbReference>
<dbReference type="Gene3D" id="3.10.320.10">
    <property type="entry name" value="Class II Histocompatibility Antigen, M Beta Chain, Chain B, domain 1"/>
    <property type="match status" value="1"/>
</dbReference>
<keyword evidence="3" id="KW-0391">Immunity</keyword>
<dbReference type="PANTHER" id="PTHR19944">
    <property type="entry name" value="MHC CLASS II-RELATED"/>
    <property type="match status" value="1"/>
</dbReference>
<dbReference type="Proteomes" id="UP000299084">
    <property type="component" value="Unassembled WGS sequence"/>
</dbReference>
<evidence type="ECO:0000256" key="8">
    <source>
        <dbReference type="ARBA" id="ARBA00023180"/>
    </source>
</evidence>
<dbReference type="InterPro" id="IPR000353">
    <property type="entry name" value="MHC_II_b_N"/>
</dbReference>
<keyword evidence="8" id="KW-0325">Glycoprotein</keyword>
<evidence type="ECO:0000313" key="12">
    <source>
        <dbReference type="EMBL" id="KAB1262013.1"/>
    </source>
</evidence>
<evidence type="ECO:0000256" key="10">
    <source>
        <dbReference type="SAM" id="Phobius"/>
    </source>
</evidence>
<sequence length="163" mass="18434">MWIGGGSQCPFEWDLPAPITRYLLLISSMVCLYFSGGSWMAALTVILMVLSPSLVWTKDTQPRFMVQAKSECHFSNGTERVQFLDRYFYNLEELLRFDSDWGEQGGESGGDRAGRGIAEDFNSRKDVLEQTRAAVDTVLQTQLRGLEPTVTVYPVKPQPLQHH</sequence>
<keyword evidence="6 10" id="KW-0472">Membrane</keyword>
<feature type="domain" description="MHC class II beta chain N-terminal" evidence="11">
    <location>
        <begin position="70"/>
        <end position="147"/>
    </location>
</feature>
<dbReference type="SUPFAM" id="SSF54452">
    <property type="entry name" value="MHC antigen-recognition domain"/>
    <property type="match status" value="1"/>
</dbReference>
<dbReference type="InterPro" id="IPR014745">
    <property type="entry name" value="MHC_II_a/b_N"/>
</dbReference>